<evidence type="ECO:0000256" key="12">
    <source>
        <dbReference type="ARBA" id="ARBA00041798"/>
    </source>
</evidence>
<feature type="region of interest" description="Disordered" evidence="15">
    <location>
        <begin position="191"/>
        <end position="219"/>
    </location>
</feature>
<evidence type="ECO:0000256" key="6">
    <source>
        <dbReference type="ARBA" id="ARBA00022703"/>
    </source>
</evidence>
<dbReference type="Pfam" id="PF00179">
    <property type="entry name" value="UQ_con"/>
    <property type="match status" value="1"/>
</dbReference>
<evidence type="ECO:0000313" key="18">
    <source>
        <dbReference type="Proteomes" id="UP001642464"/>
    </source>
</evidence>
<evidence type="ECO:0000256" key="9">
    <source>
        <dbReference type="ARBA" id="ARBA00022840"/>
    </source>
</evidence>
<keyword evidence="10" id="KW-0539">Nucleus</keyword>
<evidence type="ECO:0000256" key="15">
    <source>
        <dbReference type="SAM" id="MobiDB-lite"/>
    </source>
</evidence>
<keyword evidence="17" id="KW-0436">Ligase</keyword>
<protein>
    <recommendedName>
        <fullName evidence="11">Ubiquitin-conjugating enzyme E2 Z</fullName>
        <ecNumber evidence="3">2.3.2.23</ecNumber>
    </recommendedName>
    <alternativeName>
        <fullName evidence="12">E2 ubiquitin-conjugating enzyme Z</fullName>
    </alternativeName>
    <alternativeName>
        <fullName evidence="14">Ubiquitin carrier protein Z</fullName>
    </alternativeName>
    <alternativeName>
        <fullName evidence="13">Ubiquitin-protein ligase Z</fullName>
    </alternativeName>
</protein>
<dbReference type="GO" id="GO:0016874">
    <property type="term" value="F:ligase activity"/>
    <property type="evidence" value="ECO:0007669"/>
    <property type="project" value="UniProtKB-KW"/>
</dbReference>
<dbReference type="InterPro" id="IPR016135">
    <property type="entry name" value="UBQ-conjugating_enzyme/RWD"/>
</dbReference>
<dbReference type="SMART" id="SM00212">
    <property type="entry name" value="UBCc"/>
    <property type="match status" value="1"/>
</dbReference>
<sequence>MDPPEPAAPDAASTNWDPLVAALPPPTSGCLRRLGHELSGLRTEPLPGIQVAPDEEIATMVHALIEGPEGTPYEGGLFHFILLATPNYPHEPPLARFMTTGQQQVRFNPQFYTSGKVCLSILNTWPGPGWNPSFSFRVVLLQLQALMNSCPALNEPGVMMMSNPEEYNSFLRHETLRVAVLGNLEMAEETLRDERTQRDEGSAPEPGAPLPPVVRPSAALPVEPWRDPTADLGLEEVQTKAGAKDWWILEFWTSKK</sequence>
<keyword evidence="7" id="KW-0547">Nucleotide-binding</keyword>
<dbReference type="EMBL" id="CAXAMM010043306">
    <property type="protein sequence ID" value="CAK9109463.1"/>
    <property type="molecule type" value="Genomic_DNA"/>
</dbReference>
<keyword evidence="18" id="KW-1185">Reference proteome</keyword>
<evidence type="ECO:0000256" key="13">
    <source>
        <dbReference type="ARBA" id="ARBA00042316"/>
    </source>
</evidence>
<evidence type="ECO:0000313" key="17">
    <source>
        <dbReference type="EMBL" id="CAK9109463.1"/>
    </source>
</evidence>
<keyword evidence="8" id="KW-0833">Ubl conjugation pathway</keyword>
<gene>
    <name evidence="17" type="ORF">SCF082_LOCUS50868</name>
</gene>
<dbReference type="Proteomes" id="UP001642464">
    <property type="component" value="Unassembled WGS sequence"/>
</dbReference>
<dbReference type="EC" id="2.3.2.23" evidence="3"/>
<keyword evidence="4" id="KW-0963">Cytoplasm</keyword>
<dbReference type="InterPro" id="IPR000608">
    <property type="entry name" value="UBC"/>
</dbReference>
<keyword evidence="6" id="KW-0053">Apoptosis</keyword>
<keyword evidence="9" id="KW-0067">ATP-binding</keyword>
<dbReference type="Gene3D" id="3.10.110.10">
    <property type="entry name" value="Ubiquitin Conjugating Enzyme"/>
    <property type="match status" value="1"/>
</dbReference>
<evidence type="ECO:0000256" key="10">
    <source>
        <dbReference type="ARBA" id="ARBA00023242"/>
    </source>
</evidence>
<evidence type="ECO:0000256" key="4">
    <source>
        <dbReference type="ARBA" id="ARBA00022490"/>
    </source>
</evidence>
<dbReference type="PANTHER" id="PTHR46116">
    <property type="entry name" value="(E3-INDEPENDENT) E2 UBIQUITIN-CONJUGATING ENZYME"/>
    <property type="match status" value="1"/>
</dbReference>
<evidence type="ECO:0000256" key="7">
    <source>
        <dbReference type="ARBA" id="ARBA00022741"/>
    </source>
</evidence>
<keyword evidence="5" id="KW-0808">Transferase</keyword>
<proteinExistence type="predicted"/>
<evidence type="ECO:0000256" key="3">
    <source>
        <dbReference type="ARBA" id="ARBA00012486"/>
    </source>
</evidence>
<evidence type="ECO:0000256" key="8">
    <source>
        <dbReference type="ARBA" id="ARBA00022786"/>
    </source>
</evidence>
<dbReference type="SUPFAM" id="SSF54495">
    <property type="entry name" value="UBC-like"/>
    <property type="match status" value="1"/>
</dbReference>
<evidence type="ECO:0000256" key="14">
    <source>
        <dbReference type="ARBA" id="ARBA00042401"/>
    </source>
</evidence>
<evidence type="ECO:0000256" key="11">
    <source>
        <dbReference type="ARBA" id="ARBA00039894"/>
    </source>
</evidence>
<evidence type="ECO:0000256" key="5">
    <source>
        <dbReference type="ARBA" id="ARBA00022679"/>
    </source>
</evidence>
<accession>A0ABP0SAS8</accession>
<dbReference type="PROSITE" id="PS50127">
    <property type="entry name" value="UBC_2"/>
    <property type="match status" value="1"/>
</dbReference>
<name>A0ABP0SAS8_9DINO</name>
<feature type="domain" description="UBC core" evidence="16">
    <location>
        <begin position="29"/>
        <end position="196"/>
    </location>
</feature>
<evidence type="ECO:0000259" key="16">
    <source>
        <dbReference type="PROSITE" id="PS50127"/>
    </source>
</evidence>
<evidence type="ECO:0000256" key="2">
    <source>
        <dbReference type="ARBA" id="ARBA00004496"/>
    </source>
</evidence>
<feature type="compositionally biased region" description="Basic and acidic residues" evidence="15">
    <location>
        <begin position="191"/>
        <end position="201"/>
    </location>
</feature>
<comment type="subcellular location">
    <subcellularLocation>
        <location evidence="2">Cytoplasm</location>
    </subcellularLocation>
    <subcellularLocation>
        <location evidence="1">Nucleus</location>
    </subcellularLocation>
</comment>
<comment type="caution">
    <text evidence="17">The sequence shown here is derived from an EMBL/GenBank/DDBJ whole genome shotgun (WGS) entry which is preliminary data.</text>
</comment>
<reference evidence="17 18" key="1">
    <citation type="submission" date="2024-02" db="EMBL/GenBank/DDBJ databases">
        <authorList>
            <person name="Chen Y."/>
            <person name="Shah S."/>
            <person name="Dougan E. K."/>
            <person name="Thang M."/>
            <person name="Chan C."/>
        </authorList>
    </citation>
    <scope>NUCLEOTIDE SEQUENCE [LARGE SCALE GENOMIC DNA]</scope>
</reference>
<evidence type="ECO:0000256" key="1">
    <source>
        <dbReference type="ARBA" id="ARBA00004123"/>
    </source>
</evidence>
<dbReference type="CDD" id="cd23809">
    <property type="entry name" value="UBCc_UBE2Z"/>
    <property type="match status" value="1"/>
</dbReference>
<dbReference type="PANTHER" id="PTHR46116:SF26">
    <property type="entry name" value="UBIQUITIN-CONJUGATING ENZYME E2 Z"/>
    <property type="match status" value="1"/>
</dbReference>
<organism evidence="17 18">
    <name type="scientific">Durusdinium trenchii</name>
    <dbReference type="NCBI Taxonomy" id="1381693"/>
    <lineage>
        <taxon>Eukaryota</taxon>
        <taxon>Sar</taxon>
        <taxon>Alveolata</taxon>
        <taxon>Dinophyceae</taxon>
        <taxon>Suessiales</taxon>
        <taxon>Symbiodiniaceae</taxon>
        <taxon>Durusdinium</taxon>
    </lineage>
</organism>